<dbReference type="EMBL" id="CM042881">
    <property type="protein sequence ID" value="KAI4384878.1"/>
    <property type="molecule type" value="Genomic_DNA"/>
</dbReference>
<protein>
    <submittedName>
        <fullName evidence="1">Uncharacterized protein</fullName>
    </submittedName>
</protein>
<evidence type="ECO:0000313" key="1">
    <source>
        <dbReference type="EMBL" id="KAI4384878.1"/>
    </source>
</evidence>
<keyword evidence="2" id="KW-1185">Reference proteome</keyword>
<name>A0ACB9S2M8_9MYRT</name>
<evidence type="ECO:0000313" key="2">
    <source>
        <dbReference type="Proteomes" id="UP001057402"/>
    </source>
</evidence>
<accession>A0ACB9S2M8</accession>
<proteinExistence type="predicted"/>
<dbReference type="Proteomes" id="UP001057402">
    <property type="component" value="Chromosome 2"/>
</dbReference>
<sequence>METTERVREEEEEVEVEESKVGAGVGVKWERFLPRMVLRVLLVEADDSTRQIIAALLRKCSYRVAAVPDGLKAWELLKGRPHDVDLILTEVDLPSISGFALLTLIMEHDICKNIPVIMMSSHDAVSTVYNCMLRGAADYLVKPIRKNELKNLWQHVWRRQSSSSSGNGNGQQDETVALRKVEATAENNAASNNSGGFLVCAERDKELVEKGSDAQSSCTKPELGVDPAEVEQKPDLSQPGREKDVKSEGHGRDGIRFNANGVPGHHDTAIGSVKEAINFIETFDNQPVADCRFSYYMKGSDLSSQLDLSLRRSDSGCGQKPGEGGALNHSDASAFSRYVNKSLHPTLSGSVKSVASLQQNEGGGNLHTVHRAVSPVESDVLDLAQPTSNTTPAAPPRQLERFHSSSQQNVFPAPTPVKRIRIDNQCTEYGSAFPKVCFGQSADYNGSNSSIRSSHKQEVILEHLEDRALISCGTDRSASSSFCNGTLTQLNSNECVSICGSNGNVNQVLARGHTGENADGFAPQEGIPQISSQREAALAKFRMKRKDRCYEKKVRYESRKKLAEQRPRMDSKVISSGVRHTSLPPSYIRDESDRPRLSEVSTCENVPLVDLGSGDRSRIVTEIAFACMYFGFFQVINHGVSEGTVEKMLGVARDFFDLPVEEKLKLYSDDPSKTMRLSTSFNVKKEKVHNWRDYLRLHCYPLDKYVPEWPSTPSSFKEVVSEYCKEVRQLGYRIEELISESLGLDKDKVKDVLGEQGQHMAVNFYPPCPQPELTYGLPGHTDPNALTILLQDSQVSGLQVLKDGKWLAVHPIPGAFVINIGDQLQALSNGRYKSVWHRAIVNADKPRMSVASFLCPADCAMISSPASLVEEGEGAVYRDFTYTEYYGKFWSRNLDQEHCLELFRNTRR</sequence>
<reference evidence="2" key="1">
    <citation type="journal article" date="2023" name="Front. Plant Sci.">
        <title>Chromosomal-level genome assembly of Melastoma candidum provides insights into trichome evolution.</title>
        <authorList>
            <person name="Zhong Y."/>
            <person name="Wu W."/>
            <person name="Sun C."/>
            <person name="Zou P."/>
            <person name="Liu Y."/>
            <person name="Dai S."/>
            <person name="Zhou R."/>
        </authorList>
    </citation>
    <scope>NUCLEOTIDE SEQUENCE [LARGE SCALE GENOMIC DNA]</scope>
</reference>
<comment type="caution">
    <text evidence="1">The sequence shown here is derived from an EMBL/GenBank/DDBJ whole genome shotgun (WGS) entry which is preliminary data.</text>
</comment>
<gene>
    <name evidence="1" type="ORF">MLD38_002971</name>
</gene>
<organism evidence="1 2">
    <name type="scientific">Melastoma candidum</name>
    <dbReference type="NCBI Taxonomy" id="119954"/>
    <lineage>
        <taxon>Eukaryota</taxon>
        <taxon>Viridiplantae</taxon>
        <taxon>Streptophyta</taxon>
        <taxon>Embryophyta</taxon>
        <taxon>Tracheophyta</taxon>
        <taxon>Spermatophyta</taxon>
        <taxon>Magnoliopsida</taxon>
        <taxon>eudicotyledons</taxon>
        <taxon>Gunneridae</taxon>
        <taxon>Pentapetalae</taxon>
        <taxon>rosids</taxon>
        <taxon>malvids</taxon>
        <taxon>Myrtales</taxon>
        <taxon>Melastomataceae</taxon>
        <taxon>Melastomatoideae</taxon>
        <taxon>Melastomateae</taxon>
        <taxon>Melastoma</taxon>
    </lineage>
</organism>